<dbReference type="InterPro" id="IPR025079">
    <property type="entry name" value="DUF3943"/>
</dbReference>
<evidence type="ECO:0000259" key="2">
    <source>
        <dbReference type="Pfam" id="PF13084"/>
    </source>
</evidence>
<evidence type="ECO:0000313" key="4">
    <source>
        <dbReference type="Proteomes" id="UP001597010"/>
    </source>
</evidence>
<dbReference type="RefSeq" id="WP_377110812.1">
    <property type="nucleotide sequence ID" value="NZ_JBHTHZ010000001.1"/>
</dbReference>
<evidence type="ECO:0000313" key="3">
    <source>
        <dbReference type="EMBL" id="MFD0792102.1"/>
    </source>
</evidence>
<dbReference type="Pfam" id="PF13084">
    <property type="entry name" value="DUF3943"/>
    <property type="match status" value="1"/>
</dbReference>
<proteinExistence type="predicted"/>
<reference evidence="4" key="1">
    <citation type="journal article" date="2019" name="Int. J. Syst. Evol. Microbiol.">
        <title>The Global Catalogue of Microorganisms (GCM) 10K type strain sequencing project: providing services to taxonomists for standard genome sequencing and annotation.</title>
        <authorList>
            <consortium name="The Broad Institute Genomics Platform"/>
            <consortium name="The Broad Institute Genome Sequencing Center for Infectious Disease"/>
            <person name="Wu L."/>
            <person name="Ma J."/>
        </authorList>
    </citation>
    <scope>NUCLEOTIDE SEQUENCE [LARGE SCALE GENOMIC DNA]</scope>
    <source>
        <strain evidence="4">CCUG 61484</strain>
    </source>
</reference>
<feature type="chain" id="PRO_5047501678" evidence="1">
    <location>
        <begin position="26"/>
        <end position="477"/>
    </location>
</feature>
<name>A0ABW3AMM2_9SPHI</name>
<organism evidence="3 4">
    <name type="scientific">Mucilaginibacter litoreus</name>
    <dbReference type="NCBI Taxonomy" id="1048221"/>
    <lineage>
        <taxon>Bacteria</taxon>
        <taxon>Pseudomonadati</taxon>
        <taxon>Bacteroidota</taxon>
        <taxon>Sphingobacteriia</taxon>
        <taxon>Sphingobacteriales</taxon>
        <taxon>Sphingobacteriaceae</taxon>
        <taxon>Mucilaginibacter</taxon>
    </lineage>
</organism>
<evidence type="ECO:0000256" key="1">
    <source>
        <dbReference type="SAM" id="SignalP"/>
    </source>
</evidence>
<gene>
    <name evidence="3" type="ORF">ACFQZX_00655</name>
</gene>
<sequence>MKSILSRSIVLLLGGIIYFTADAFAQTAQDAKKLIVDTVPPVIRQRTPFFGPVPPKTKRFGRAAAEWGLAQVIPFSYNRFIADAPYARVTGSTIARNLNPGSWSWDKDIFRTNQFGHPYQGSLYFSSFRSNGYNFWQSVPAAVAGSYFWETFGENERPSPNDFINTSFGGIVLGEMSYRLSNKIVNNRHRGFGRQMEEIAAFLANPMNGLNRLLDGRWGKVYGNPRDRDSSQVSAEFDLGARRFSSITGNGNGDGKTGWFGRAKLMYGNRYKDYRTPFSNIFINVEVGQDDSSLVNLLSVYGSLAGWEIKSSKSLQHLVILSANYDYISNEAFFYGAQSVKANLFSAFDISKKITVNTNVGAGPVLLAAVPNTYMSNGRNYDYTSGFSINGGASLDVINKFFASINYRGGWLYTVNGNKSHYFLHTVTSEVRYAFNKSLSLAAEPGYFFLRGKYDVHDPVNKRYPYLRISTRYSVDF</sequence>
<keyword evidence="4" id="KW-1185">Reference proteome</keyword>
<keyword evidence="1" id="KW-0732">Signal</keyword>
<protein>
    <submittedName>
        <fullName evidence="3">DUF3943 domain-containing protein</fullName>
    </submittedName>
</protein>
<dbReference type="Proteomes" id="UP001597010">
    <property type="component" value="Unassembled WGS sequence"/>
</dbReference>
<feature type="signal peptide" evidence="1">
    <location>
        <begin position="1"/>
        <end position="25"/>
    </location>
</feature>
<accession>A0ABW3AMM2</accession>
<dbReference type="EMBL" id="JBHTHZ010000001">
    <property type="protein sequence ID" value="MFD0792102.1"/>
    <property type="molecule type" value="Genomic_DNA"/>
</dbReference>
<comment type="caution">
    <text evidence="3">The sequence shown here is derived from an EMBL/GenBank/DDBJ whole genome shotgun (WGS) entry which is preliminary data.</text>
</comment>
<feature type="domain" description="DUF3943" evidence="2">
    <location>
        <begin position="102"/>
        <end position="207"/>
    </location>
</feature>